<evidence type="ECO:0000256" key="1">
    <source>
        <dbReference type="ARBA" id="ARBA00004123"/>
    </source>
</evidence>
<sequence length="241" mass="26943">MDYGNYFSTSSDLTNPFISFATSNQSSQVSNSTSQQLANSALYNNYSNSYGHIANGSRIHLPNTQANSSSATVPVTQPTANDYKPTADSIQMFLNTGLQYKFYPPSTPFTLSNTTSANLLPSNSSASLMASLPGHSFVGALCGNTLALGNPNERRKQRRIRTTFSPSQLRELERAFAESHYPDIYTREDLAMRIDLTEARVQVWFQNRRAKFRKQEKIKKLKEQGQVALTEAITNEEENQF</sequence>
<dbReference type="OrthoDB" id="6159439at2759"/>
<dbReference type="PROSITE" id="PS00027">
    <property type="entry name" value="HOMEOBOX_1"/>
    <property type="match status" value="1"/>
</dbReference>
<gene>
    <name evidence="11" type="ORF">BOKJ2_LOCUS1643</name>
</gene>
<evidence type="ECO:0000313" key="12">
    <source>
        <dbReference type="Proteomes" id="UP000614601"/>
    </source>
</evidence>
<dbReference type="InterPro" id="IPR050649">
    <property type="entry name" value="Paired_Homeobox_TFs"/>
</dbReference>
<name>A0A811JUH1_9BILA</name>
<keyword evidence="3 8" id="KW-0238">DNA-binding</keyword>
<feature type="domain" description="Homeobox" evidence="10">
    <location>
        <begin position="155"/>
        <end position="215"/>
    </location>
</feature>
<evidence type="ECO:0000256" key="9">
    <source>
        <dbReference type="RuleBase" id="RU000682"/>
    </source>
</evidence>
<reference evidence="11" key="1">
    <citation type="submission" date="2020-09" db="EMBL/GenBank/DDBJ databases">
        <authorList>
            <person name="Kikuchi T."/>
        </authorList>
    </citation>
    <scope>NUCLEOTIDE SEQUENCE</scope>
    <source>
        <strain evidence="11">SH1</strain>
    </source>
</reference>
<dbReference type="GO" id="GO:0005634">
    <property type="term" value="C:nucleus"/>
    <property type="evidence" value="ECO:0007669"/>
    <property type="project" value="UniProtKB-SubCell"/>
</dbReference>
<evidence type="ECO:0000256" key="8">
    <source>
        <dbReference type="PROSITE-ProRule" id="PRU00108"/>
    </source>
</evidence>
<keyword evidence="12" id="KW-1185">Reference proteome</keyword>
<dbReference type="GO" id="GO:0000977">
    <property type="term" value="F:RNA polymerase II transcription regulatory region sequence-specific DNA binding"/>
    <property type="evidence" value="ECO:0007669"/>
    <property type="project" value="TreeGrafter"/>
</dbReference>
<keyword evidence="2" id="KW-0217">Developmental protein</keyword>
<evidence type="ECO:0000256" key="6">
    <source>
        <dbReference type="ARBA" id="ARBA00038351"/>
    </source>
</evidence>
<dbReference type="SUPFAM" id="SSF46689">
    <property type="entry name" value="Homeodomain-like"/>
    <property type="match status" value="1"/>
</dbReference>
<feature type="DNA-binding region" description="Homeobox" evidence="8">
    <location>
        <begin position="157"/>
        <end position="216"/>
    </location>
</feature>
<organism evidence="11 12">
    <name type="scientific">Bursaphelenchus okinawaensis</name>
    <dbReference type="NCBI Taxonomy" id="465554"/>
    <lineage>
        <taxon>Eukaryota</taxon>
        <taxon>Metazoa</taxon>
        <taxon>Ecdysozoa</taxon>
        <taxon>Nematoda</taxon>
        <taxon>Chromadorea</taxon>
        <taxon>Rhabditida</taxon>
        <taxon>Tylenchina</taxon>
        <taxon>Tylenchomorpha</taxon>
        <taxon>Aphelenchoidea</taxon>
        <taxon>Aphelenchoididae</taxon>
        <taxon>Bursaphelenchus</taxon>
    </lineage>
</organism>
<evidence type="ECO:0000256" key="4">
    <source>
        <dbReference type="ARBA" id="ARBA00023155"/>
    </source>
</evidence>
<proteinExistence type="inferred from homology"/>
<comment type="caution">
    <text evidence="11">The sequence shown here is derived from an EMBL/GenBank/DDBJ whole genome shotgun (WGS) entry which is preliminary data.</text>
</comment>
<comment type="similarity">
    <text evidence="6">Belongs to the paired homeobox family. Unc-4 subfamily.</text>
</comment>
<evidence type="ECO:0000313" key="11">
    <source>
        <dbReference type="EMBL" id="CAD5206959.1"/>
    </source>
</evidence>
<keyword evidence="5 8" id="KW-0539">Nucleus</keyword>
<dbReference type="InterPro" id="IPR009057">
    <property type="entry name" value="Homeodomain-like_sf"/>
</dbReference>
<evidence type="ECO:0000256" key="7">
    <source>
        <dbReference type="ARBA" id="ARBA00069290"/>
    </source>
</evidence>
<dbReference type="AlphaFoldDB" id="A0A811JUH1"/>
<evidence type="ECO:0000256" key="5">
    <source>
        <dbReference type="ARBA" id="ARBA00023242"/>
    </source>
</evidence>
<dbReference type="Proteomes" id="UP000614601">
    <property type="component" value="Unassembled WGS sequence"/>
</dbReference>
<dbReference type="EMBL" id="CAJFDH010000001">
    <property type="protein sequence ID" value="CAD5206959.1"/>
    <property type="molecule type" value="Genomic_DNA"/>
</dbReference>
<dbReference type="InterPro" id="IPR001356">
    <property type="entry name" value="HD"/>
</dbReference>
<dbReference type="CDD" id="cd00086">
    <property type="entry name" value="homeodomain"/>
    <property type="match status" value="1"/>
</dbReference>
<dbReference type="FunFam" id="1.10.10.60:FF:000057">
    <property type="entry name" value="Short stature homeobox 2"/>
    <property type="match status" value="1"/>
</dbReference>
<dbReference type="EMBL" id="CAJFCW020000001">
    <property type="protein sequence ID" value="CAG9083812.1"/>
    <property type="molecule type" value="Genomic_DNA"/>
</dbReference>
<dbReference type="Gene3D" id="1.10.10.60">
    <property type="entry name" value="Homeodomain-like"/>
    <property type="match status" value="1"/>
</dbReference>
<dbReference type="Pfam" id="PF00046">
    <property type="entry name" value="Homeodomain"/>
    <property type="match status" value="1"/>
</dbReference>
<protein>
    <recommendedName>
        <fullName evidence="7">Homeobox protein unc-4</fullName>
    </recommendedName>
</protein>
<keyword evidence="4 8" id="KW-0371">Homeobox</keyword>
<dbReference type="Proteomes" id="UP000783686">
    <property type="component" value="Unassembled WGS sequence"/>
</dbReference>
<dbReference type="InterPro" id="IPR017970">
    <property type="entry name" value="Homeobox_CS"/>
</dbReference>
<evidence type="ECO:0000259" key="10">
    <source>
        <dbReference type="PROSITE" id="PS50071"/>
    </source>
</evidence>
<accession>A0A811JUH1</accession>
<dbReference type="PANTHER" id="PTHR24329:SF543">
    <property type="entry name" value="FI01017P-RELATED"/>
    <property type="match status" value="1"/>
</dbReference>
<dbReference type="PROSITE" id="PS50071">
    <property type="entry name" value="HOMEOBOX_2"/>
    <property type="match status" value="1"/>
</dbReference>
<evidence type="ECO:0000256" key="3">
    <source>
        <dbReference type="ARBA" id="ARBA00023125"/>
    </source>
</evidence>
<dbReference type="GO" id="GO:0000981">
    <property type="term" value="F:DNA-binding transcription factor activity, RNA polymerase II-specific"/>
    <property type="evidence" value="ECO:0007669"/>
    <property type="project" value="InterPro"/>
</dbReference>
<dbReference type="PANTHER" id="PTHR24329">
    <property type="entry name" value="HOMEOBOX PROTEIN ARISTALESS"/>
    <property type="match status" value="1"/>
</dbReference>
<evidence type="ECO:0000256" key="2">
    <source>
        <dbReference type="ARBA" id="ARBA00022473"/>
    </source>
</evidence>
<comment type="subcellular location">
    <subcellularLocation>
        <location evidence="1 8 9">Nucleus</location>
    </subcellularLocation>
</comment>
<dbReference type="SMART" id="SM00389">
    <property type="entry name" value="HOX"/>
    <property type="match status" value="1"/>
</dbReference>